<feature type="compositionally biased region" description="Basic residues" evidence="3">
    <location>
        <begin position="157"/>
        <end position="167"/>
    </location>
</feature>
<organism evidence="4 5">
    <name type="scientific">Fibroporia radiculosa</name>
    <dbReference type="NCBI Taxonomy" id="599839"/>
    <lineage>
        <taxon>Eukaryota</taxon>
        <taxon>Fungi</taxon>
        <taxon>Dikarya</taxon>
        <taxon>Basidiomycota</taxon>
        <taxon>Agaricomycotina</taxon>
        <taxon>Agaricomycetes</taxon>
        <taxon>Polyporales</taxon>
        <taxon>Fibroporiaceae</taxon>
        <taxon>Fibroporia</taxon>
    </lineage>
</organism>
<accession>J4G843</accession>
<keyword evidence="2" id="KW-0539">Nucleus</keyword>
<dbReference type="AlphaFoldDB" id="J4G843"/>
<comment type="subcellular location">
    <subcellularLocation>
        <location evidence="2">Nucleus</location>
    </subcellularLocation>
</comment>
<dbReference type="GO" id="GO:0008157">
    <property type="term" value="F:protein phosphatase 1 binding"/>
    <property type="evidence" value="ECO:0007669"/>
    <property type="project" value="TreeGrafter"/>
</dbReference>
<protein>
    <recommendedName>
        <fullName evidence="2">Type 1 phosphatases regulator</fullName>
    </recommendedName>
</protein>
<feature type="compositionally biased region" description="Basic residues" evidence="3">
    <location>
        <begin position="46"/>
        <end position="58"/>
    </location>
</feature>
<dbReference type="HOGENOM" id="CLU_098333_0_2_1"/>
<dbReference type="InParanoid" id="J4G843"/>
<dbReference type="OrthoDB" id="307488at2759"/>
<dbReference type="STRING" id="599839.J4G843"/>
<evidence type="ECO:0000313" key="5">
    <source>
        <dbReference type="Proteomes" id="UP000006352"/>
    </source>
</evidence>
<evidence type="ECO:0000256" key="2">
    <source>
        <dbReference type="RuleBase" id="RU367162"/>
    </source>
</evidence>
<sequence length="167" mass="17937">MAYVATRQRPSTSAPSDGSRTITLRDSQPGEGDAAPDASGESVGRLRLRGAVRNRPRVVWRDDVIDNEGAGKKSSKICCIYHKPKKFDESSDEESDDSDSDSDASCSRGHLGHRRAHHHASDGDSDGQPLRSGDGGVTVAELEDSSDDANMYERQSGGKKGKLPARN</sequence>
<comment type="similarity">
    <text evidence="1 2">Belongs to the YPI1 family.</text>
</comment>
<dbReference type="GO" id="GO:0004865">
    <property type="term" value="F:protein serine/threonine phosphatase inhibitor activity"/>
    <property type="evidence" value="ECO:0007669"/>
    <property type="project" value="UniProtKB-UniRule"/>
</dbReference>
<dbReference type="PANTHER" id="PTHR20835:SF0">
    <property type="entry name" value="E3 UBIQUITIN-PROTEIN LIGASE PPP1R11"/>
    <property type="match status" value="1"/>
</dbReference>
<dbReference type="Proteomes" id="UP000006352">
    <property type="component" value="Unassembled WGS sequence"/>
</dbReference>
<dbReference type="InterPro" id="IPR011107">
    <property type="entry name" value="PPI_Ypi1"/>
</dbReference>
<dbReference type="RefSeq" id="XP_012182061.1">
    <property type="nucleotide sequence ID" value="XM_012326671.1"/>
</dbReference>
<comment type="function">
    <text evidence="2">Regulator of type 1 phosphatases which maintains protein phosphatase activity under strict control.</text>
</comment>
<evidence type="ECO:0000313" key="4">
    <source>
        <dbReference type="EMBL" id="CCM02778.1"/>
    </source>
</evidence>
<dbReference type="EMBL" id="HE797092">
    <property type="protein sequence ID" value="CCM02778.1"/>
    <property type="molecule type" value="Genomic_DNA"/>
</dbReference>
<name>J4G843_9APHY</name>
<dbReference type="PANTHER" id="PTHR20835">
    <property type="entry name" value="E3 UBIQUITIN-PROTEIN LIGASE PPP1R11-RELATED"/>
    <property type="match status" value="1"/>
</dbReference>
<feature type="region of interest" description="Disordered" evidence="3">
    <location>
        <begin position="1"/>
        <end position="167"/>
    </location>
</feature>
<reference evidence="4 5" key="1">
    <citation type="journal article" date="2012" name="Appl. Environ. Microbiol.">
        <title>Short-read sequencing for genomic analysis of the brown rot fungus Fibroporia radiculosa.</title>
        <authorList>
            <person name="Tang J.D."/>
            <person name="Perkins A.D."/>
            <person name="Sonstegard T.S."/>
            <person name="Schroeder S.G."/>
            <person name="Burgess S.C."/>
            <person name="Diehl S.V."/>
        </authorList>
    </citation>
    <scope>NUCLEOTIDE SEQUENCE [LARGE SCALE GENOMIC DNA]</scope>
    <source>
        <strain evidence="4 5">TFFH 294</strain>
    </source>
</reference>
<dbReference type="GO" id="GO:0005634">
    <property type="term" value="C:nucleus"/>
    <property type="evidence" value="ECO:0007669"/>
    <property type="project" value="UniProtKB-SubCell"/>
</dbReference>
<feature type="compositionally biased region" description="Acidic residues" evidence="3">
    <location>
        <begin position="90"/>
        <end position="102"/>
    </location>
</feature>
<dbReference type="GeneID" id="24097689"/>
<keyword evidence="5" id="KW-1185">Reference proteome</keyword>
<proteinExistence type="inferred from homology"/>
<dbReference type="Pfam" id="PF07491">
    <property type="entry name" value="PPI_Ypi1"/>
    <property type="match status" value="1"/>
</dbReference>
<gene>
    <name evidence="4" type="ORF">FIBRA_04886</name>
</gene>
<evidence type="ECO:0000256" key="1">
    <source>
        <dbReference type="ARBA" id="ARBA00005605"/>
    </source>
</evidence>
<feature type="compositionally biased region" description="Polar residues" evidence="3">
    <location>
        <begin position="8"/>
        <end position="26"/>
    </location>
</feature>
<evidence type="ECO:0000256" key="3">
    <source>
        <dbReference type="SAM" id="MobiDB-lite"/>
    </source>
</evidence>